<comment type="subcellular location">
    <subcellularLocation>
        <location evidence="11">Cell membrane</location>
        <topology evidence="11">Single-pass membrane protein</topology>
    </subcellularLocation>
</comment>
<dbReference type="EMBL" id="CM001368">
    <property type="protein sequence ID" value="EHJ47122.1"/>
    <property type="molecule type" value="Genomic_DNA"/>
</dbReference>
<gene>
    <name evidence="11" type="primary">kdpC</name>
    <name evidence="12" type="ORF">DFW101_1111</name>
</gene>
<dbReference type="HAMAP" id="MF_00276">
    <property type="entry name" value="KdpC"/>
    <property type="match status" value="1"/>
</dbReference>
<evidence type="ECO:0000256" key="8">
    <source>
        <dbReference type="ARBA" id="ARBA00022989"/>
    </source>
</evidence>
<dbReference type="PIRSF" id="PIRSF001296">
    <property type="entry name" value="K_ATPase_KdpC"/>
    <property type="match status" value="1"/>
</dbReference>
<dbReference type="NCBIfam" id="TIGR00681">
    <property type="entry name" value="kdpC"/>
    <property type="match status" value="1"/>
</dbReference>
<keyword evidence="5 11" id="KW-0547">Nucleotide-binding</keyword>
<dbReference type="Proteomes" id="UP000004662">
    <property type="component" value="Chromosome"/>
</dbReference>
<dbReference type="eggNOG" id="COG2156">
    <property type="taxonomic scope" value="Bacteria"/>
</dbReference>
<keyword evidence="2 11" id="KW-1003">Cell membrane</keyword>
<proteinExistence type="inferred from homology"/>
<evidence type="ECO:0000256" key="1">
    <source>
        <dbReference type="ARBA" id="ARBA00022448"/>
    </source>
</evidence>
<evidence type="ECO:0000313" key="13">
    <source>
        <dbReference type="Proteomes" id="UP000004662"/>
    </source>
</evidence>
<dbReference type="GO" id="GO:0005886">
    <property type="term" value="C:plasma membrane"/>
    <property type="evidence" value="ECO:0007669"/>
    <property type="project" value="UniProtKB-SubCell"/>
</dbReference>
<evidence type="ECO:0000256" key="7">
    <source>
        <dbReference type="ARBA" id="ARBA00022958"/>
    </source>
</evidence>
<keyword evidence="3 11" id="KW-0633">Potassium transport</keyword>
<reference evidence="13" key="1">
    <citation type="journal article" date="2015" name="Genome Announc.">
        <title>High-Quality Draft Genome Sequence of Desulfovibrio carbinoliphilus FW-101-2B, an Organic Acid-Oxidizing Sulfate-Reducing Bacterium Isolated from Uranium(VI)-Contaminated Groundwater.</title>
        <authorList>
            <person name="Ramsay B.D."/>
            <person name="Hwang C."/>
            <person name="Woo H.L."/>
            <person name="Carroll S.L."/>
            <person name="Lucas S."/>
            <person name="Han J."/>
            <person name="Lapidus A.L."/>
            <person name="Cheng J.F."/>
            <person name="Goodwin L.A."/>
            <person name="Pitluck S."/>
            <person name="Peters L."/>
            <person name="Chertkov O."/>
            <person name="Held B."/>
            <person name="Detter J.C."/>
            <person name="Han C.S."/>
            <person name="Tapia R."/>
            <person name="Land M.L."/>
            <person name="Hauser L.J."/>
            <person name="Kyrpides N.C."/>
            <person name="Ivanova N.N."/>
            <person name="Mikhailova N."/>
            <person name="Pagani I."/>
            <person name="Woyke T."/>
            <person name="Arkin A.P."/>
            <person name="Dehal P."/>
            <person name="Chivian D."/>
            <person name="Criddle C.S."/>
            <person name="Wu W."/>
            <person name="Chakraborty R."/>
            <person name="Hazen T.C."/>
            <person name="Fields M.W."/>
        </authorList>
    </citation>
    <scope>NUCLEOTIDE SEQUENCE [LARGE SCALE GENOMIC DNA]</scope>
    <source>
        <strain evidence="13">FW-101-2B</strain>
    </source>
</reference>
<evidence type="ECO:0000313" key="12">
    <source>
        <dbReference type="EMBL" id="EHJ47122.1"/>
    </source>
</evidence>
<accession>G7Q7G9</accession>
<dbReference type="STRING" id="694327.DFW101_1111"/>
<keyword evidence="10 11" id="KW-0472">Membrane</keyword>
<keyword evidence="8 11" id="KW-1133">Transmembrane helix</keyword>
<dbReference type="NCBIfam" id="NF001454">
    <property type="entry name" value="PRK00315.1"/>
    <property type="match status" value="1"/>
</dbReference>
<dbReference type="RefSeq" id="WP_009180536.1">
    <property type="nucleotide sequence ID" value="NZ_CM001368.1"/>
</dbReference>
<evidence type="ECO:0000256" key="6">
    <source>
        <dbReference type="ARBA" id="ARBA00022840"/>
    </source>
</evidence>
<evidence type="ECO:0000256" key="5">
    <source>
        <dbReference type="ARBA" id="ARBA00022741"/>
    </source>
</evidence>
<keyword evidence="6 11" id="KW-0067">ATP-binding</keyword>
<keyword evidence="7 11" id="KW-0630">Potassium</keyword>
<keyword evidence="1 11" id="KW-0813">Transport</keyword>
<dbReference type="InterPro" id="IPR003820">
    <property type="entry name" value="KdpC"/>
</dbReference>
<name>G7Q7G9_9BACT</name>
<keyword evidence="9 11" id="KW-0406">Ion transport</keyword>
<dbReference type="HOGENOM" id="CLU_077094_2_0_7"/>
<dbReference type="AlphaFoldDB" id="G7Q7G9"/>
<comment type="function">
    <text evidence="11">Part of the high-affinity ATP-driven potassium transport (or Kdp) system, which catalyzes the hydrolysis of ATP coupled with the electrogenic transport of potassium into the cytoplasm. This subunit acts as a catalytic chaperone that increases the ATP-binding affinity of the ATP-hydrolyzing subunit KdpB by the formation of a transient KdpB/KdpC/ATP ternary complex.</text>
</comment>
<comment type="similarity">
    <text evidence="11">Belongs to the KdpC family.</text>
</comment>
<evidence type="ECO:0000256" key="11">
    <source>
        <dbReference type="HAMAP-Rule" id="MF_00276"/>
    </source>
</evidence>
<keyword evidence="12" id="KW-0378">Hydrolase</keyword>
<dbReference type="GO" id="GO:0008556">
    <property type="term" value="F:P-type potassium transmembrane transporter activity"/>
    <property type="evidence" value="ECO:0007669"/>
    <property type="project" value="InterPro"/>
</dbReference>
<comment type="subunit">
    <text evidence="11">The system is composed of three essential subunits: KdpA, KdpB and KdpC.</text>
</comment>
<dbReference type="OrthoDB" id="9788285at2"/>
<protein>
    <recommendedName>
        <fullName evidence="11">Potassium-transporting ATPase KdpC subunit</fullName>
    </recommendedName>
    <alternativeName>
        <fullName evidence="11">ATP phosphohydrolase [potassium-transporting] C chain</fullName>
    </alternativeName>
    <alternativeName>
        <fullName evidence="11">Potassium-binding and translocating subunit C</fullName>
    </alternativeName>
    <alternativeName>
        <fullName evidence="11">Potassium-translocating ATPase C chain</fullName>
    </alternativeName>
</protein>
<feature type="transmembrane region" description="Helical" evidence="11">
    <location>
        <begin position="15"/>
        <end position="39"/>
    </location>
</feature>
<evidence type="ECO:0000256" key="4">
    <source>
        <dbReference type="ARBA" id="ARBA00022692"/>
    </source>
</evidence>
<dbReference type="Pfam" id="PF02669">
    <property type="entry name" value="KdpC"/>
    <property type="match status" value="1"/>
</dbReference>
<dbReference type="PANTHER" id="PTHR30042:SF2">
    <property type="entry name" value="POTASSIUM-TRANSPORTING ATPASE KDPC SUBUNIT"/>
    <property type="match status" value="1"/>
</dbReference>
<keyword evidence="13" id="KW-1185">Reference proteome</keyword>
<evidence type="ECO:0000256" key="10">
    <source>
        <dbReference type="ARBA" id="ARBA00023136"/>
    </source>
</evidence>
<dbReference type="GO" id="GO:0005524">
    <property type="term" value="F:ATP binding"/>
    <property type="evidence" value="ECO:0007669"/>
    <property type="project" value="UniProtKB-UniRule"/>
</dbReference>
<sequence length="195" mass="20571">MFTKIYEQLKPSCLMFLWLSVLTGLGYPLVVTVLGTGLYPAQARGSLLRQDGVVLGSACIGQPFSSDRYFWGRPSATAPFPGNAASSSGSNLAPSNPALREAVRDRAAALGKDNPGGEVPMDLVTTSASGLDPHISPQAAAWQVDRVAKARGLSRQVVADLVARHAEGRLWGFWGEPRINVLGLNLALDGLAGSK</sequence>
<organism evidence="12 13">
    <name type="scientific">Solidesulfovibrio carbinoliphilus subsp. oakridgensis</name>
    <dbReference type="NCBI Taxonomy" id="694327"/>
    <lineage>
        <taxon>Bacteria</taxon>
        <taxon>Pseudomonadati</taxon>
        <taxon>Thermodesulfobacteriota</taxon>
        <taxon>Desulfovibrionia</taxon>
        <taxon>Desulfovibrionales</taxon>
        <taxon>Desulfovibrionaceae</taxon>
        <taxon>Solidesulfovibrio</taxon>
    </lineage>
</organism>
<evidence type="ECO:0000256" key="9">
    <source>
        <dbReference type="ARBA" id="ARBA00023065"/>
    </source>
</evidence>
<dbReference type="GO" id="GO:0016787">
    <property type="term" value="F:hydrolase activity"/>
    <property type="evidence" value="ECO:0007669"/>
    <property type="project" value="UniProtKB-KW"/>
</dbReference>
<dbReference type="PANTHER" id="PTHR30042">
    <property type="entry name" value="POTASSIUM-TRANSPORTING ATPASE C CHAIN"/>
    <property type="match status" value="1"/>
</dbReference>
<keyword evidence="4 11" id="KW-0812">Transmembrane</keyword>
<evidence type="ECO:0000256" key="2">
    <source>
        <dbReference type="ARBA" id="ARBA00022475"/>
    </source>
</evidence>
<evidence type="ECO:0000256" key="3">
    <source>
        <dbReference type="ARBA" id="ARBA00022538"/>
    </source>
</evidence>